<evidence type="ECO:0000313" key="1">
    <source>
        <dbReference type="EMBL" id="KAK4415487.1"/>
    </source>
</evidence>
<name>A0AAE2CAZ3_9LAMI</name>
<keyword evidence="2" id="KW-1185">Reference proteome</keyword>
<organism evidence="1 2">
    <name type="scientific">Sesamum alatum</name>
    <dbReference type="NCBI Taxonomy" id="300844"/>
    <lineage>
        <taxon>Eukaryota</taxon>
        <taxon>Viridiplantae</taxon>
        <taxon>Streptophyta</taxon>
        <taxon>Embryophyta</taxon>
        <taxon>Tracheophyta</taxon>
        <taxon>Spermatophyta</taxon>
        <taxon>Magnoliopsida</taxon>
        <taxon>eudicotyledons</taxon>
        <taxon>Gunneridae</taxon>
        <taxon>Pentapetalae</taxon>
        <taxon>asterids</taxon>
        <taxon>lamiids</taxon>
        <taxon>Lamiales</taxon>
        <taxon>Pedaliaceae</taxon>
        <taxon>Sesamum</taxon>
    </lineage>
</organism>
<evidence type="ECO:0000313" key="2">
    <source>
        <dbReference type="Proteomes" id="UP001293254"/>
    </source>
</evidence>
<dbReference type="AlphaFoldDB" id="A0AAE2CAZ3"/>
<sequence>MRGTLPPYVLVEFEGIEGSSSATPLQRLVLRVLLVDLTKLQPPPRPLQNQLLSRSRSLRDPLLAPPPPKPSLLLLWVRRVLRSSLAKMKAKKKAMKDANEVEDFKILQEMQNWWKSNCKELRTSTQRVAEMVGEKRFLGIVQGYSTPRTHAGQDFWELFKAILCDRDQALLGRQSHTKACSFGHNMSLKCSAFREDKKALVSSNTTLLAGVEALKTQLLEMKTSSYAKIKTLGGFVEGFDQNRLDPTLDAKLQIPNVDEPPASEPNEFGVLIDEIEGDRAL</sequence>
<reference evidence="1" key="2">
    <citation type="journal article" date="2024" name="Plant">
        <title>Genomic evolution and insights into agronomic trait innovations of Sesamum species.</title>
        <authorList>
            <person name="Miao H."/>
            <person name="Wang L."/>
            <person name="Qu L."/>
            <person name="Liu H."/>
            <person name="Sun Y."/>
            <person name="Le M."/>
            <person name="Wang Q."/>
            <person name="Wei S."/>
            <person name="Zheng Y."/>
            <person name="Lin W."/>
            <person name="Duan Y."/>
            <person name="Cao H."/>
            <person name="Xiong S."/>
            <person name="Wang X."/>
            <person name="Wei L."/>
            <person name="Li C."/>
            <person name="Ma Q."/>
            <person name="Ju M."/>
            <person name="Zhao R."/>
            <person name="Li G."/>
            <person name="Mu C."/>
            <person name="Tian Q."/>
            <person name="Mei H."/>
            <person name="Zhang T."/>
            <person name="Gao T."/>
            <person name="Zhang H."/>
        </authorList>
    </citation>
    <scope>NUCLEOTIDE SEQUENCE</scope>
    <source>
        <strain evidence="1">3651</strain>
    </source>
</reference>
<dbReference type="EMBL" id="JACGWO010000011">
    <property type="protein sequence ID" value="KAK4415487.1"/>
    <property type="molecule type" value="Genomic_DNA"/>
</dbReference>
<accession>A0AAE2CAZ3</accession>
<protein>
    <submittedName>
        <fullName evidence="1">Uncharacterized protein</fullName>
    </submittedName>
</protein>
<reference evidence="1" key="1">
    <citation type="submission" date="2020-06" db="EMBL/GenBank/DDBJ databases">
        <authorList>
            <person name="Li T."/>
            <person name="Hu X."/>
            <person name="Zhang T."/>
            <person name="Song X."/>
            <person name="Zhang H."/>
            <person name="Dai N."/>
            <person name="Sheng W."/>
            <person name="Hou X."/>
            <person name="Wei L."/>
        </authorList>
    </citation>
    <scope>NUCLEOTIDE SEQUENCE</scope>
    <source>
        <strain evidence="1">3651</strain>
        <tissue evidence="1">Leaf</tissue>
    </source>
</reference>
<dbReference type="Proteomes" id="UP001293254">
    <property type="component" value="Unassembled WGS sequence"/>
</dbReference>
<comment type="caution">
    <text evidence="1">The sequence shown here is derived from an EMBL/GenBank/DDBJ whole genome shotgun (WGS) entry which is preliminary data.</text>
</comment>
<gene>
    <name evidence="1" type="ORF">Salat_2656100</name>
</gene>
<proteinExistence type="predicted"/>